<sequence>MTPIRLYLIPQSNTKLFFSQGNAFRARHSSSSSQVPYSPIVAIDVPLSGQFKAPITEDDLLDFDKVISSRGNKTGLEL</sequence>
<dbReference type="AlphaFoldDB" id="A0A168T7Q2"/>
<keyword evidence="2" id="KW-1185">Reference proteome</keyword>
<gene>
    <name evidence="1" type="primary">ABSGL_15316.1 scaffold 16604</name>
</gene>
<protein>
    <submittedName>
        <fullName evidence="1">Uncharacterized protein</fullName>
    </submittedName>
</protein>
<dbReference type="InParanoid" id="A0A168T7Q2"/>
<accession>A0A168T7Q2</accession>
<evidence type="ECO:0000313" key="2">
    <source>
        <dbReference type="Proteomes" id="UP000078561"/>
    </source>
</evidence>
<dbReference type="Proteomes" id="UP000078561">
    <property type="component" value="Unassembled WGS sequence"/>
</dbReference>
<organism evidence="1">
    <name type="scientific">Absidia glauca</name>
    <name type="common">Pin mould</name>
    <dbReference type="NCBI Taxonomy" id="4829"/>
    <lineage>
        <taxon>Eukaryota</taxon>
        <taxon>Fungi</taxon>
        <taxon>Fungi incertae sedis</taxon>
        <taxon>Mucoromycota</taxon>
        <taxon>Mucoromycotina</taxon>
        <taxon>Mucoromycetes</taxon>
        <taxon>Mucorales</taxon>
        <taxon>Cunninghamellaceae</taxon>
        <taxon>Absidia</taxon>
    </lineage>
</organism>
<proteinExistence type="predicted"/>
<dbReference type="EMBL" id="LT555164">
    <property type="protein sequence ID" value="SAM09615.1"/>
    <property type="molecule type" value="Genomic_DNA"/>
</dbReference>
<reference evidence="1" key="1">
    <citation type="submission" date="2016-04" db="EMBL/GenBank/DDBJ databases">
        <authorList>
            <person name="Evans L.H."/>
            <person name="Alamgir A."/>
            <person name="Owens N."/>
            <person name="Weber N.D."/>
            <person name="Virtaneva K."/>
            <person name="Barbian K."/>
            <person name="Babar A."/>
            <person name="Rosenke K."/>
        </authorList>
    </citation>
    <scope>NUCLEOTIDE SEQUENCE [LARGE SCALE GENOMIC DNA]</scope>
    <source>
        <strain evidence="1">CBS 101.48</strain>
    </source>
</reference>
<evidence type="ECO:0000313" key="1">
    <source>
        <dbReference type="EMBL" id="SAM09615.1"/>
    </source>
</evidence>
<name>A0A168T7Q2_ABSGL</name>